<dbReference type="InterPro" id="IPR048279">
    <property type="entry name" value="MdtK-like"/>
</dbReference>
<feature type="transmembrane region" description="Helical" evidence="7">
    <location>
        <begin position="429"/>
        <end position="449"/>
    </location>
</feature>
<dbReference type="Proteomes" id="UP000011603">
    <property type="component" value="Unassembled WGS sequence"/>
</dbReference>
<keyword evidence="6 7" id="KW-0472">Membrane</keyword>
<reference evidence="8 12" key="2">
    <citation type="journal article" date="2012" name="J. Bacteriol.">
        <title>Complete genome sequence of the metabolically versatile halophilic archaeon Haloferax mediterranei, a poly(3-hydroxybutyrate-co-3-hydroxyvalerate) producer.</title>
        <authorList>
            <person name="Han J."/>
            <person name="Zhang F."/>
            <person name="Hou J."/>
            <person name="Liu X."/>
            <person name="Li M."/>
            <person name="Liu H."/>
            <person name="Cai L."/>
            <person name="Zhang B."/>
            <person name="Chen Y."/>
            <person name="Zhou J."/>
            <person name="Hu S."/>
            <person name="Xiang H."/>
        </authorList>
    </citation>
    <scope>NUCLEOTIDE SEQUENCE [LARGE SCALE GENOMIC DNA]</scope>
    <source>
        <strain evidence="12">ATCC 33500 / DSM 1411 / JCM 8866 / NBRC 14739 / NCIMB 2177 / R-4</strain>
        <strain evidence="8">CGMCC 1.2087</strain>
    </source>
</reference>
<dbReference type="EMBL" id="AOLO01000002">
    <property type="protein sequence ID" value="EMA04416.1"/>
    <property type="molecule type" value="Genomic_DNA"/>
</dbReference>
<dbReference type="RefSeq" id="WP_004056713.1">
    <property type="nucleotide sequence ID" value="NC_017941.2"/>
</dbReference>
<dbReference type="Proteomes" id="UP000299011">
    <property type="component" value="Chromosome"/>
</dbReference>
<dbReference type="OrthoDB" id="214119at2157"/>
<feature type="transmembrane region" description="Helical" evidence="7">
    <location>
        <begin position="269"/>
        <end position="287"/>
    </location>
</feature>
<evidence type="ECO:0000256" key="6">
    <source>
        <dbReference type="ARBA" id="ARBA00023136"/>
    </source>
</evidence>
<keyword evidence="2" id="KW-0813">Transport</keyword>
<proteinExistence type="predicted"/>
<feature type="transmembrane region" description="Helical" evidence="7">
    <location>
        <begin position="180"/>
        <end position="199"/>
    </location>
</feature>
<protein>
    <submittedName>
        <fullName evidence="8">MATE family drug/sodium antiporter</fullName>
    </submittedName>
    <submittedName>
        <fullName evidence="11">MATE family efflux transporter</fullName>
    </submittedName>
    <submittedName>
        <fullName evidence="9">Multidrug transporter MatE</fullName>
    </submittedName>
</protein>
<reference evidence="8" key="1">
    <citation type="journal article" date="2012" name="Appl. Environ. Microbiol.">
        <title>Identification of the haloarchaeal phasin (PhaP) that functions in polyhydroxyalkanoate accumulation and granule formation in Haloferax mediterranei.</title>
        <authorList>
            <person name="Cai S."/>
            <person name="Cai L."/>
            <person name="Liu H."/>
            <person name="Liu X."/>
            <person name="Han J."/>
            <person name="Zhou J."/>
            <person name="Xiang H."/>
        </authorList>
    </citation>
    <scope>NUCLEOTIDE SEQUENCE</scope>
    <source>
        <strain evidence="8">CGMCC 1.2087</strain>
    </source>
</reference>
<evidence type="ECO:0000256" key="2">
    <source>
        <dbReference type="ARBA" id="ARBA00022448"/>
    </source>
</evidence>
<feature type="transmembrane region" description="Helical" evidence="7">
    <location>
        <begin position="372"/>
        <end position="390"/>
    </location>
</feature>
<gene>
    <name evidence="8" type="primary">matE</name>
    <name evidence="8" type="ordered locus">HFX_1689</name>
    <name evidence="9" type="ORF">BM92_00665</name>
    <name evidence="10" type="ORF">C439_02037</name>
    <name evidence="11" type="ORF">E6P09_11465</name>
</gene>
<feature type="transmembrane region" description="Helical" evidence="7">
    <location>
        <begin position="104"/>
        <end position="126"/>
    </location>
</feature>
<dbReference type="STRING" id="523841.HFX_1689"/>
<dbReference type="KEGG" id="hme:HFX_1689"/>
<dbReference type="InterPro" id="IPR052031">
    <property type="entry name" value="Membrane_Transporter-Flippase"/>
</dbReference>
<dbReference type="GO" id="GO:0015297">
    <property type="term" value="F:antiporter activity"/>
    <property type="evidence" value="ECO:0007669"/>
    <property type="project" value="InterPro"/>
</dbReference>
<evidence type="ECO:0000313" key="11">
    <source>
        <dbReference type="EMBL" id="QCQ75857.1"/>
    </source>
</evidence>
<sequence length="476" mass="50212">MGIRNALVSIFTRQDDLDLTSGSIARPLGILALPVIITNVIQTVYTLVDTFWLGQYGTASLAAITLAYPLAYFLLSVSFGLPVAGSIHVAQATGGEDYEGAAHAAAQTVTYGLISGALVGVLGFFFVDDVLTLYDITPEVHRFATAYLQIMSLGLPSTVGFVAFLSLMRGSGDTITPLPVMIGSITLNALLDPILIYGWGFVPELGIRGAAIATFTARSLAALVGFYLLFVSSRGLDAELRQFRPNLSWGRRLARTGLPTSVEQMGRGISINLLLVIVGTFSTAAVAGYGIGIRVISTIGFATVGISRAVETMTGQNIGAGKLDRAVTTNYRAAVIAFGSLTAIAILTWVTARPIVSLFTDEPATIRFGVSFLHWVVPTFGFIGVLRTFVGGFRGVGMTTVAAVIVLTTRGIIRLPISWFGAQAVGPSGVWISIAISNVVGAVLALAWFRLGSWRNNAIDTLDDASHEPADAVGSD</sequence>
<dbReference type="AlphaFoldDB" id="I3R585"/>
<keyword evidence="3" id="KW-1003">Cell membrane</keyword>
<dbReference type="GeneID" id="40157044"/>
<dbReference type="EMBL" id="CP007551">
    <property type="protein sequence ID" value="AHZ21255.1"/>
    <property type="molecule type" value="Genomic_DNA"/>
</dbReference>
<evidence type="ECO:0000256" key="3">
    <source>
        <dbReference type="ARBA" id="ARBA00022475"/>
    </source>
</evidence>
<keyword evidence="13" id="KW-1185">Reference proteome</keyword>
<feature type="transmembrane region" description="Helical" evidence="7">
    <location>
        <begin position="28"/>
        <end position="48"/>
    </location>
</feature>
<dbReference type="Pfam" id="PF01554">
    <property type="entry name" value="MatE"/>
    <property type="match status" value="2"/>
</dbReference>
<dbReference type="EMBL" id="CP039139">
    <property type="protein sequence ID" value="QCQ75857.1"/>
    <property type="molecule type" value="Genomic_DNA"/>
</dbReference>
<dbReference type="Proteomes" id="UP000027075">
    <property type="component" value="Chromosome"/>
</dbReference>
<reference evidence="8" key="5">
    <citation type="submission" date="2014-05" db="EMBL/GenBank/DDBJ databases">
        <authorList>
            <person name="Wang L."/>
            <person name="Yang H."/>
            <person name="Xiang H."/>
        </authorList>
    </citation>
    <scope>NUCLEOTIDE SEQUENCE</scope>
    <source>
        <strain evidence="8">CGMCC 1.2087</strain>
    </source>
</reference>
<dbReference type="eggNOG" id="arCOG01731">
    <property type="taxonomic scope" value="Archaea"/>
</dbReference>
<dbReference type="PIRSF" id="PIRSF006603">
    <property type="entry name" value="DinF"/>
    <property type="match status" value="1"/>
</dbReference>
<reference evidence="10 13" key="3">
    <citation type="journal article" date="2014" name="PLoS Genet.">
        <title>Phylogenetically driven sequencing of extremely halophilic archaea reveals strategies for static and dynamic osmo-response.</title>
        <authorList>
            <person name="Becker E.A."/>
            <person name="Seitzer P.M."/>
            <person name="Tritt A."/>
            <person name="Larsen D."/>
            <person name="Krusor M."/>
            <person name="Yao A.I."/>
            <person name="Wu D."/>
            <person name="Madern D."/>
            <person name="Eisen J.A."/>
            <person name="Darling A.E."/>
            <person name="Facciotti M.T."/>
        </authorList>
    </citation>
    <scope>NUCLEOTIDE SEQUENCE [LARGE SCALE GENOMIC DNA]</scope>
    <source>
        <strain evidence="10">ATCC 33500</strain>
        <strain evidence="13">ATCC 33500 / DSM 1411 / JCM 8866 / NBRC 14739 / NCIMB 2177 / R-4</strain>
    </source>
</reference>
<name>I3R585_HALMT</name>
<evidence type="ECO:0000313" key="15">
    <source>
        <dbReference type="Proteomes" id="UP000299011"/>
    </source>
</evidence>
<dbReference type="EMBL" id="CP001868">
    <property type="protein sequence ID" value="AFK19395.1"/>
    <property type="molecule type" value="Genomic_DNA"/>
</dbReference>
<keyword evidence="4 7" id="KW-0812">Transmembrane</keyword>
<evidence type="ECO:0000256" key="7">
    <source>
        <dbReference type="SAM" id="Phobius"/>
    </source>
</evidence>
<evidence type="ECO:0000313" key="10">
    <source>
        <dbReference type="EMBL" id="EMA04416.1"/>
    </source>
</evidence>
<evidence type="ECO:0000313" key="8">
    <source>
        <dbReference type="EMBL" id="AFK19395.1"/>
    </source>
</evidence>
<dbReference type="PANTHER" id="PTHR43549">
    <property type="entry name" value="MULTIDRUG RESISTANCE PROTEIN YPNP-RELATED"/>
    <property type="match status" value="1"/>
</dbReference>
<evidence type="ECO:0000256" key="1">
    <source>
        <dbReference type="ARBA" id="ARBA00004651"/>
    </source>
</evidence>
<dbReference type="NCBIfam" id="TIGR00797">
    <property type="entry name" value="matE"/>
    <property type="match status" value="1"/>
</dbReference>
<feature type="transmembrane region" description="Helical" evidence="7">
    <location>
        <begin position="146"/>
        <end position="168"/>
    </location>
</feature>
<evidence type="ECO:0000313" key="12">
    <source>
        <dbReference type="Proteomes" id="UP000006469"/>
    </source>
</evidence>
<dbReference type="GO" id="GO:0042910">
    <property type="term" value="F:xenobiotic transmembrane transporter activity"/>
    <property type="evidence" value="ECO:0007669"/>
    <property type="project" value="InterPro"/>
</dbReference>
<feature type="transmembrane region" description="Helical" evidence="7">
    <location>
        <begin position="331"/>
        <end position="352"/>
    </location>
</feature>
<comment type="subcellular location">
    <subcellularLocation>
        <location evidence="1">Cell membrane</location>
        <topology evidence="1">Multi-pass membrane protein</topology>
    </subcellularLocation>
</comment>
<feature type="transmembrane region" description="Helical" evidence="7">
    <location>
        <begin position="397"/>
        <end position="417"/>
    </location>
</feature>
<dbReference type="Proteomes" id="UP000006469">
    <property type="component" value="Chromosome"/>
</dbReference>
<keyword evidence="5 7" id="KW-1133">Transmembrane helix</keyword>
<feature type="transmembrane region" description="Helical" evidence="7">
    <location>
        <begin position="60"/>
        <end position="83"/>
    </location>
</feature>
<evidence type="ECO:0000313" key="13">
    <source>
        <dbReference type="Proteomes" id="UP000011603"/>
    </source>
</evidence>
<dbReference type="PaxDb" id="523841-HFX_1689"/>
<dbReference type="PATRIC" id="fig|523841.21.peg.410"/>
<dbReference type="PANTHER" id="PTHR43549:SF2">
    <property type="entry name" value="MULTIDRUG RESISTANCE PROTEIN NORM-RELATED"/>
    <property type="match status" value="1"/>
</dbReference>
<dbReference type="GO" id="GO:0005886">
    <property type="term" value="C:plasma membrane"/>
    <property type="evidence" value="ECO:0007669"/>
    <property type="project" value="UniProtKB-SubCell"/>
</dbReference>
<reference evidence="11 15" key="6">
    <citation type="submission" date="2019-04" db="EMBL/GenBank/DDBJ databases">
        <title>Methylomes of two halophilic Archaea, Haloarcula marismortui and Haloferax mediterranei.</title>
        <authorList>
            <person name="DasSarma S."/>
            <person name="DasSarma P."/>
            <person name="DasSarma S."/>
            <person name="Fomenkov A."/>
            <person name="Vincze T."/>
            <person name="Anton B.P."/>
            <person name="Roberts R.J."/>
        </authorList>
    </citation>
    <scope>NUCLEOTIDE SEQUENCE [LARGE SCALE GENOMIC DNA]</scope>
    <source>
        <strain evidence="11">ATCC 33500</strain>
        <strain evidence="15">ATCC 33500 / DSM 1411 / JCM 8866 / NBRC 14739 / NCIMB 2177 / R-4</strain>
    </source>
</reference>
<evidence type="ECO:0000256" key="5">
    <source>
        <dbReference type="ARBA" id="ARBA00022989"/>
    </source>
</evidence>
<dbReference type="HOGENOM" id="CLU_012893_5_3_2"/>
<feature type="transmembrane region" description="Helical" evidence="7">
    <location>
        <begin position="205"/>
        <end position="231"/>
    </location>
</feature>
<reference evidence="9 14" key="4">
    <citation type="submission" date="2014-04" db="EMBL/GenBank/DDBJ databases">
        <title>Transcriptional profiles of Haloferax mediterranei on the basis of nitrogen availability.</title>
        <authorList>
            <person name="Bautista V."/>
        </authorList>
    </citation>
    <scope>NUCLEOTIDE SEQUENCE [LARGE SCALE GENOMIC DNA]</scope>
    <source>
        <strain evidence="9">ATCC 33500</strain>
        <strain evidence="14">ATCC 33500 / DSM 1411 / JCM 8866 / NBRC 14739 / NCIMB 2177 / R-4</strain>
    </source>
</reference>
<evidence type="ECO:0000313" key="9">
    <source>
        <dbReference type="EMBL" id="AHZ21255.1"/>
    </source>
</evidence>
<accession>I3R585</accession>
<evidence type="ECO:0000256" key="4">
    <source>
        <dbReference type="ARBA" id="ARBA00022692"/>
    </source>
</evidence>
<evidence type="ECO:0000313" key="14">
    <source>
        <dbReference type="Proteomes" id="UP000027075"/>
    </source>
</evidence>
<dbReference type="InterPro" id="IPR002528">
    <property type="entry name" value="MATE_fam"/>
</dbReference>
<organism evidence="8 12">
    <name type="scientific">Haloferax mediterranei (strain ATCC 33500 / DSM 1411 / JCM 8866 / NBRC 14739 / NCIMB 2177 / R-4)</name>
    <name type="common">Halobacterium mediterranei</name>
    <dbReference type="NCBI Taxonomy" id="523841"/>
    <lineage>
        <taxon>Archaea</taxon>
        <taxon>Methanobacteriati</taxon>
        <taxon>Methanobacteriota</taxon>
        <taxon>Stenosarchaea group</taxon>
        <taxon>Halobacteria</taxon>
        <taxon>Halobacteriales</taxon>
        <taxon>Haloferacaceae</taxon>
        <taxon>Haloferax</taxon>
    </lineage>
</organism>